<dbReference type="PANTHER" id="PTHR11952">
    <property type="entry name" value="UDP- GLUCOSE PYROPHOSPHORYLASE"/>
    <property type="match status" value="1"/>
</dbReference>
<comment type="similarity">
    <text evidence="1">Belongs to the UDPGP type 1 family.</text>
</comment>
<protein>
    <submittedName>
        <fullName evidence="4">UDPGP type 1 family protein</fullName>
    </submittedName>
</protein>
<dbReference type="Gene3D" id="3.90.550.10">
    <property type="entry name" value="Spore Coat Polysaccharide Biosynthesis Protein SpsA, Chain A"/>
    <property type="match status" value="1"/>
</dbReference>
<evidence type="ECO:0000313" key="5">
    <source>
        <dbReference type="Proteomes" id="UP000886890"/>
    </source>
</evidence>
<dbReference type="Proteomes" id="UP000886890">
    <property type="component" value="Unassembled WGS sequence"/>
</dbReference>
<dbReference type="AlphaFoldDB" id="A0A9D2BK49"/>
<dbReference type="SUPFAM" id="SSF53448">
    <property type="entry name" value="Nucleotide-diphospho-sugar transferases"/>
    <property type="match status" value="1"/>
</dbReference>
<gene>
    <name evidence="4" type="ORF">H9734_11250</name>
</gene>
<dbReference type="GO" id="GO:0070569">
    <property type="term" value="F:uridylyltransferase activity"/>
    <property type="evidence" value="ECO:0007669"/>
    <property type="project" value="InterPro"/>
</dbReference>
<sequence length="413" mass="47224">MSSPTYEQIYTLLQEQDQLHLLKYYEELEPDRQASLLEQISAIDWNLIHMVGQKPVSETEAEKKIEPLGAMELSEIEQRHDEFEAIGLEALRAQKTGAVLLAGGQGTRLGFDKPKGMFNIGVTRPLYIFECLINNLMDVVKQAGAWVPLYIMTSQKNHEETTSFFREHDYFGYDPEYIHFFRQDMAPSVDYNGKVLLEAKDRISLSPNGNGGWFSSLCRAGYLEDMHKKGIEWLSVFSVDNVLQRINDPVYVGAVLASGCDCGGKVVRKASPEERVGVLCKESGKPAIVEYYEMTDDMRLLRDENGNLLYNFGVTLNYLFRLKRLEEIRTQKLPVHIVEKKIPYINEKGEEVKPETPNGYKFEELVLDMIHMMDSCLPYEIVRENEFAPVKNREGVDSVDTARELLTRNGVQL</sequence>
<keyword evidence="2" id="KW-0808">Transferase</keyword>
<keyword evidence="3" id="KW-0548">Nucleotidyltransferase</keyword>
<dbReference type="InterPro" id="IPR029044">
    <property type="entry name" value="Nucleotide-diphossugar_trans"/>
</dbReference>
<reference evidence="4" key="1">
    <citation type="journal article" date="2021" name="PeerJ">
        <title>Extensive microbial diversity within the chicken gut microbiome revealed by metagenomics and culture.</title>
        <authorList>
            <person name="Gilroy R."/>
            <person name="Ravi A."/>
            <person name="Getino M."/>
            <person name="Pursley I."/>
            <person name="Horton D.L."/>
            <person name="Alikhan N.F."/>
            <person name="Baker D."/>
            <person name="Gharbi K."/>
            <person name="Hall N."/>
            <person name="Watson M."/>
            <person name="Adriaenssens E.M."/>
            <person name="Foster-Nyarko E."/>
            <person name="Jarju S."/>
            <person name="Secka A."/>
            <person name="Antonio M."/>
            <person name="Oren A."/>
            <person name="Chaudhuri R.R."/>
            <person name="La Ragione R."/>
            <person name="Hildebrand F."/>
            <person name="Pallen M.J."/>
        </authorList>
    </citation>
    <scope>NUCLEOTIDE SEQUENCE</scope>
    <source>
        <strain evidence="4">CHK183-1962</strain>
    </source>
</reference>
<evidence type="ECO:0000313" key="4">
    <source>
        <dbReference type="EMBL" id="HIX78149.1"/>
    </source>
</evidence>
<evidence type="ECO:0000256" key="2">
    <source>
        <dbReference type="ARBA" id="ARBA00022679"/>
    </source>
</evidence>
<proteinExistence type="inferred from homology"/>
<dbReference type="Pfam" id="PF01704">
    <property type="entry name" value="UDPGP"/>
    <property type="match status" value="1"/>
</dbReference>
<evidence type="ECO:0000256" key="3">
    <source>
        <dbReference type="ARBA" id="ARBA00022695"/>
    </source>
</evidence>
<organism evidence="4 5">
    <name type="scientific">Candidatus Fusicatenibacter merdavium</name>
    <dbReference type="NCBI Taxonomy" id="2838600"/>
    <lineage>
        <taxon>Bacteria</taxon>
        <taxon>Bacillati</taxon>
        <taxon>Bacillota</taxon>
        <taxon>Clostridia</taxon>
        <taxon>Lachnospirales</taxon>
        <taxon>Lachnospiraceae</taxon>
        <taxon>Fusicatenibacter</taxon>
    </lineage>
</organism>
<dbReference type="EMBL" id="DXEK01000185">
    <property type="protein sequence ID" value="HIX78149.1"/>
    <property type="molecule type" value="Genomic_DNA"/>
</dbReference>
<dbReference type="PANTHER" id="PTHR11952:SF2">
    <property type="entry name" value="LD24639P"/>
    <property type="match status" value="1"/>
</dbReference>
<reference evidence="4" key="2">
    <citation type="submission" date="2021-04" db="EMBL/GenBank/DDBJ databases">
        <authorList>
            <person name="Gilroy R."/>
        </authorList>
    </citation>
    <scope>NUCLEOTIDE SEQUENCE</scope>
    <source>
        <strain evidence="4">CHK183-1962</strain>
    </source>
</reference>
<dbReference type="InterPro" id="IPR002618">
    <property type="entry name" value="UDPGP_fam"/>
</dbReference>
<evidence type="ECO:0000256" key="1">
    <source>
        <dbReference type="ARBA" id="ARBA00010401"/>
    </source>
</evidence>
<accession>A0A9D2BK49</accession>
<dbReference type="CDD" id="cd04193">
    <property type="entry name" value="UDPGlcNAc_PPase"/>
    <property type="match status" value="1"/>
</dbReference>
<dbReference type="InterPro" id="IPR039741">
    <property type="entry name" value="UDP-sugar_pyrophosphorylase"/>
</dbReference>
<comment type="caution">
    <text evidence="4">The sequence shown here is derived from an EMBL/GenBank/DDBJ whole genome shotgun (WGS) entry which is preliminary data.</text>
</comment>
<name>A0A9D2BK49_9FIRM</name>